<reference evidence="1 2" key="1">
    <citation type="submission" date="2018-11" db="EMBL/GenBank/DDBJ databases">
        <authorList>
            <consortium name="Pathogen Informatics"/>
        </authorList>
    </citation>
    <scope>NUCLEOTIDE SEQUENCE [LARGE SCALE GENOMIC DNA]</scope>
</reference>
<proteinExistence type="predicted"/>
<keyword evidence="2" id="KW-1185">Reference proteome</keyword>
<sequence>MQEQALRLGVELAMVVIILTARTEAEVGTADFLDD</sequence>
<gene>
    <name evidence="1" type="ORF">CGOC_LOCUS8672</name>
</gene>
<evidence type="ECO:0000313" key="2">
    <source>
        <dbReference type="Proteomes" id="UP000271889"/>
    </source>
</evidence>
<organism evidence="1 2">
    <name type="scientific">Cylicostephanus goldi</name>
    <name type="common">Nematode worm</name>
    <dbReference type="NCBI Taxonomy" id="71465"/>
    <lineage>
        <taxon>Eukaryota</taxon>
        <taxon>Metazoa</taxon>
        <taxon>Ecdysozoa</taxon>
        <taxon>Nematoda</taxon>
        <taxon>Chromadorea</taxon>
        <taxon>Rhabditida</taxon>
        <taxon>Rhabditina</taxon>
        <taxon>Rhabditomorpha</taxon>
        <taxon>Strongyloidea</taxon>
        <taxon>Strongylidae</taxon>
        <taxon>Cylicostephanus</taxon>
    </lineage>
</organism>
<dbReference type="AlphaFoldDB" id="A0A3P7M7S7"/>
<name>A0A3P7M7S7_CYLGO</name>
<evidence type="ECO:0000313" key="1">
    <source>
        <dbReference type="EMBL" id="VDN19847.1"/>
    </source>
</evidence>
<protein>
    <submittedName>
        <fullName evidence="1">Uncharacterized protein</fullName>
    </submittedName>
</protein>
<dbReference type="EMBL" id="UYRV01104659">
    <property type="protein sequence ID" value="VDN19847.1"/>
    <property type="molecule type" value="Genomic_DNA"/>
</dbReference>
<dbReference type="Proteomes" id="UP000271889">
    <property type="component" value="Unassembled WGS sequence"/>
</dbReference>
<accession>A0A3P7M7S7</accession>